<dbReference type="SUPFAM" id="SSF81321">
    <property type="entry name" value="Family A G protein-coupled receptor-like"/>
    <property type="match status" value="1"/>
</dbReference>
<evidence type="ECO:0000256" key="2">
    <source>
        <dbReference type="ARBA" id="ARBA00022692"/>
    </source>
</evidence>
<dbReference type="Proteomes" id="UP001163046">
    <property type="component" value="Unassembled WGS sequence"/>
</dbReference>
<evidence type="ECO:0000256" key="4">
    <source>
        <dbReference type="ARBA" id="ARBA00023040"/>
    </source>
</evidence>
<evidence type="ECO:0000256" key="8">
    <source>
        <dbReference type="SAM" id="Phobius"/>
    </source>
</evidence>
<proteinExistence type="predicted"/>
<sequence>MTGYIYSIGFLYIILILGNVVGNAGFIVLFLFSRKVRKAVSIFMISLAIADLAFPLIVVPIHLNNLISGTWQRGALSCRLRTFAYLVAASSSILSFCCVTVERYIRIFFPMRYNMNENVKRVSVAIAVLWLYSFGSSAFVFADFLDWSHTPLSGVCSHALPMNLFLALFVLTYCVPLTVMFVLYDHILKISRRHRKQIAHVSGNPATTTKNSTKRARKQHPTVFMLLFHFVACWLPISVFSLVLKTHYDSQLAWPKWTGHLYQFLNVLAFSNSVLNPFIYGYTNSHFKAALRNYISRRSAKVSPIPTQSIAFVVRSRTRTILDTLVTRLDIPKSDTPKSF</sequence>
<organism evidence="10 11">
    <name type="scientific">Desmophyllum pertusum</name>
    <dbReference type="NCBI Taxonomy" id="174260"/>
    <lineage>
        <taxon>Eukaryota</taxon>
        <taxon>Metazoa</taxon>
        <taxon>Cnidaria</taxon>
        <taxon>Anthozoa</taxon>
        <taxon>Hexacorallia</taxon>
        <taxon>Scleractinia</taxon>
        <taxon>Caryophylliina</taxon>
        <taxon>Caryophylliidae</taxon>
        <taxon>Desmophyllum</taxon>
    </lineage>
</organism>
<dbReference type="GO" id="GO:0004930">
    <property type="term" value="F:G protein-coupled receptor activity"/>
    <property type="evidence" value="ECO:0007669"/>
    <property type="project" value="UniProtKB-KW"/>
</dbReference>
<evidence type="ECO:0000256" key="6">
    <source>
        <dbReference type="ARBA" id="ARBA00023170"/>
    </source>
</evidence>
<feature type="transmembrane region" description="Helical" evidence="8">
    <location>
        <begin position="122"/>
        <end position="142"/>
    </location>
</feature>
<evidence type="ECO:0000259" key="9">
    <source>
        <dbReference type="PROSITE" id="PS50262"/>
    </source>
</evidence>
<dbReference type="AlphaFoldDB" id="A0A9W9Z8S4"/>
<comment type="caution">
    <text evidence="10">The sequence shown here is derived from an EMBL/GenBank/DDBJ whole genome shotgun (WGS) entry which is preliminary data.</text>
</comment>
<keyword evidence="5 8" id="KW-0472">Membrane</keyword>
<dbReference type="PANTHER" id="PTHR24243">
    <property type="entry name" value="G-PROTEIN COUPLED RECEPTOR"/>
    <property type="match status" value="1"/>
</dbReference>
<reference evidence="10" key="1">
    <citation type="submission" date="2023-01" db="EMBL/GenBank/DDBJ databases">
        <title>Genome assembly of the deep-sea coral Lophelia pertusa.</title>
        <authorList>
            <person name="Herrera S."/>
            <person name="Cordes E."/>
        </authorList>
    </citation>
    <scope>NUCLEOTIDE SEQUENCE</scope>
    <source>
        <strain evidence="10">USNM1676648</strain>
        <tissue evidence="10">Polyp</tissue>
    </source>
</reference>
<keyword evidence="7" id="KW-0807">Transducer</keyword>
<feature type="transmembrane region" description="Helical" evidence="8">
    <location>
        <begin position="39"/>
        <end position="63"/>
    </location>
</feature>
<feature type="transmembrane region" description="Helical" evidence="8">
    <location>
        <begin position="6"/>
        <end position="32"/>
    </location>
</feature>
<feature type="transmembrane region" description="Helical" evidence="8">
    <location>
        <begin position="223"/>
        <end position="244"/>
    </location>
</feature>
<keyword evidence="6" id="KW-0675">Receptor</keyword>
<dbReference type="CDD" id="cd00637">
    <property type="entry name" value="7tm_classA_rhodopsin-like"/>
    <property type="match status" value="1"/>
</dbReference>
<comment type="subcellular location">
    <subcellularLocation>
        <location evidence="1">Membrane</location>
        <topology evidence="1">Multi-pass membrane protein</topology>
    </subcellularLocation>
</comment>
<feature type="transmembrane region" description="Helical" evidence="8">
    <location>
        <begin position="83"/>
        <end position="101"/>
    </location>
</feature>
<dbReference type="InterPro" id="IPR000276">
    <property type="entry name" value="GPCR_Rhodpsn"/>
</dbReference>
<protein>
    <recommendedName>
        <fullName evidence="9">G-protein coupled receptors family 1 profile domain-containing protein</fullName>
    </recommendedName>
</protein>
<evidence type="ECO:0000313" key="11">
    <source>
        <dbReference type="Proteomes" id="UP001163046"/>
    </source>
</evidence>
<dbReference type="GO" id="GO:0016020">
    <property type="term" value="C:membrane"/>
    <property type="evidence" value="ECO:0007669"/>
    <property type="project" value="UniProtKB-SubCell"/>
</dbReference>
<accession>A0A9W9Z8S4</accession>
<dbReference type="OrthoDB" id="10044919at2759"/>
<evidence type="ECO:0000256" key="1">
    <source>
        <dbReference type="ARBA" id="ARBA00004141"/>
    </source>
</evidence>
<evidence type="ECO:0000256" key="5">
    <source>
        <dbReference type="ARBA" id="ARBA00023136"/>
    </source>
</evidence>
<feature type="transmembrane region" description="Helical" evidence="8">
    <location>
        <begin position="264"/>
        <end position="282"/>
    </location>
</feature>
<name>A0A9W9Z8S4_9CNID</name>
<dbReference type="Pfam" id="PF00001">
    <property type="entry name" value="7tm_1"/>
    <property type="match status" value="1"/>
</dbReference>
<dbReference type="PROSITE" id="PS50262">
    <property type="entry name" value="G_PROTEIN_RECEP_F1_2"/>
    <property type="match status" value="1"/>
</dbReference>
<keyword evidence="2 8" id="KW-0812">Transmembrane</keyword>
<feature type="transmembrane region" description="Helical" evidence="8">
    <location>
        <begin position="162"/>
        <end position="184"/>
    </location>
</feature>
<keyword evidence="3 8" id="KW-1133">Transmembrane helix</keyword>
<dbReference type="Gene3D" id="1.20.1070.10">
    <property type="entry name" value="Rhodopsin 7-helix transmembrane proteins"/>
    <property type="match status" value="1"/>
</dbReference>
<keyword evidence="11" id="KW-1185">Reference proteome</keyword>
<dbReference type="EMBL" id="MU826381">
    <property type="protein sequence ID" value="KAJ7377268.1"/>
    <property type="molecule type" value="Genomic_DNA"/>
</dbReference>
<evidence type="ECO:0000256" key="7">
    <source>
        <dbReference type="ARBA" id="ARBA00023224"/>
    </source>
</evidence>
<keyword evidence="4" id="KW-0297">G-protein coupled receptor</keyword>
<gene>
    <name evidence="10" type="ORF">OS493_030079</name>
</gene>
<dbReference type="PRINTS" id="PR00237">
    <property type="entry name" value="GPCRRHODOPSN"/>
</dbReference>
<dbReference type="PANTHER" id="PTHR24243:SF208">
    <property type="entry name" value="PYROKININ-1 RECEPTOR"/>
    <property type="match status" value="1"/>
</dbReference>
<dbReference type="InterPro" id="IPR017452">
    <property type="entry name" value="GPCR_Rhodpsn_7TM"/>
</dbReference>
<evidence type="ECO:0000256" key="3">
    <source>
        <dbReference type="ARBA" id="ARBA00022989"/>
    </source>
</evidence>
<feature type="domain" description="G-protein coupled receptors family 1 profile" evidence="9">
    <location>
        <begin position="22"/>
        <end position="280"/>
    </location>
</feature>
<evidence type="ECO:0000313" key="10">
    <source>
        <dbReference type="EMBL" id="KAJ7377268.1"/>
    </source>
</evidence>